<keyword evidence="2" id="KW-1185">Reference proteome</keyword>
<gene>
    <name evidence="1" type="ORF">ABT272_06945</name>
</gene>
<sequence>MHDWHAAIFAPARDAHRIEVRYGNLQAPDTARVVASVTNTVGNE</sequence>
<name>A0ABV1U2H0_9ACTN</name>
<dbReference type="RefSeq" id="WP_352063013.1">
    <property type="nucleotide sequence ID" value="NZ_JBEPAZ010000004.1"/>
</dbReference>
<proteinExistence type="predicted"/>
<dbReference type="Proteomes" id="UP001470023">
    <property type="component" value="Unassembled WGS sequence"/>
</dbReference>
<accession>A0ABV1U2H0</accession>
<dbReference type="EMBL" id="JBEPAZ010000004">
    <property type="protein sequence ID" value="MER6427470.1"/>
    <property type="molecule type" value="Genomic_DNA"/>
</dbReference>
<reference evidence="1 2" key="1">
    <citation type="submission" date="2024-06" db="EMBL/GenBank/DDBJ databases">
        <title>The Natural Products Discovery Center: Release of the First 8490 Sequenced Strains for Exploring Actinobacteria Biosynthetic Diversity.</title>
        <authorList>
            <person name="Kalkreuter E."/>
            <person name="Kautsar S.A."/>
            <person name="Yang D."/>
            <person name="Bader C.D."/>
            <person name="Teijaro C.N."/>
            <person name="Fluegel L."/>
            <person name="Davis C.M."/>
            <person name="Simpson J.R."/>
            <person name="Lauterbach L."/>
            <person name="Steele A.D."/>
            <person name="Gui C."/>
            <person name="Meng S."/>
            <person name="Li G."/>
            <person name="Viehrig K."/>
            <person name="Ye F."/>
            <person name="Su P."/>
            <person name="Kiefer A.F."/>
            <person name="Nichols A."/>
            <person name="Cepeda A.J."/>
            <person name="Yan W."/>
            <person name="Fan B."/>
            <person name="Jiang Y."/>
            <person name="Adhikari A."/>
            <person name="Zheng C.-J."/>
            <person name="Schuster L."/>
            <person name="Cowan T.M."/>
            <person name="Smanski M.J."/>
            <person name="Chevrette M.G."/>
            <person name="De Carvalho L.P.S."/>
            <person name="Shen B."/>
        </authorList>
    </citation>
    <scope>NUCLEOTIDE SEQUENCE [LARGE SCALE GENOMIC DNA]</scope>
    <source>
        <strain evidence="1 2">NPDC001166</strain>
    </source>
</reference>
<comment type="caution">
    <text evidence="1">The sequence shown here is derived from an EMBL/GenBank/DDBJ whole genome shotgun (WGS) entry which is preliminary data.</text>
</comment>
<evidence type="ECO:0000313" key="2">
    <source>
        <dbReference type="Proteomes" id="UP001470023"/>
    </source>
</evidence>
<evidence type="ECO:0000313" key="1">
    <source>
        <dbReference type="EMBL" id="MER6427470.1"/>
    </source>
</evidence>
<organism evidence="1 2">
    <name type="scientific">Streptomyces sp. 900105245</name>
    <dbReference type="NCBI Taxonomy" id="3154379"/>
    <lineage>
        <taxon>Bacteria</taxon>
        <taxon>Bacillati</taxon>
        <taxon>Actinomycetota</taxon>
        <taxon>Actinomycetes</taxon>
        <taxon>Kitasatosporales</taxon>
        <taxon>Streptomycetaceae</taxon>
        <taxon>Streptomyces</taxon>
    </lineage>
</organism>
<protein>
    <submittedName>
        <fullName evidence="1">Uncharacterized protein</fullName>
    </submittedName>
</protein>